<dbReference type="AlphaFoldDB" id="A0A7I4Y971"/>
<dbReference type="GO" id="GO:0043539">
    <property type="term" value="F:protein serine/threonine kinase activator activity"/>
    <property type="evidence" value="ECO:0007669"/>
    <property type="project" value="TreeGrafter"/>
</dbReference>
<organism evidence="2 3">
    <name type="scientific">Haemonchus contortus</name>
    <name type="common">Barber pole worm</name>
    <dbReference type="NCBI Taxonomy" id="6289"/>
    <lineage>
        <taxon>Eukaryota</taxon>
        <taxon>Metazoa</taxon>
        <taxon>Ecdysozoa</taxon>
        <taxon>Nematoda</taxon>
        <taxon>Chromadorea</taxon>
        <taxon>Rhabditida</taxon>
        <taxon>Rhabditina</taxon>
        <taxon>Rhabditomorpha</taxon>
        <taxon>Strongyloidea</taxon>
        <taxon>Trichostrongylidae</taxon>
        <taxon>Haemonchus</taxon>
    </lineage>
</organism>
<evidence type="ECO:0000313" key="2">
    <source>
        <dbReference type="Proteomes" id="UP000025227"/>
    </source>
</evidence>
<dbReference type="GO" id="GO:1901987">
    <property type="term" value="P:regulation of cell cycle phase transition"/>
    <property type="evidence" value="ECO:0007669"/>
    <property type="project" value="TreeGrafter"/>
</dbReference>
<dbReference type="PANTHER" id="PTHR15375">
    <property type="entry name" value="ACTIVATOR OF S-PHASE KINASE-RELATED"/>
    <property type="match status" value="1"/>
</dbReference>
<dbReference type="Proteomes" id="UP000025227">
    <property type="component" value="Unplaced"/>
</dbReference>
<dbReference type="PANTHER" id="PTHR15375:SF26">
    <property type="entry name" value="PROTEIN CHIFFON"/>
    <property type="match status" value="1"/>
</dbReference>
<sequence>MAVEARSRIAPTGLRRTLPNRSLASVPVSRASSSSMLKSEMITSPYPLQGRDVVLDLESRKRYEELRIDIRKLGGRIVDTINEEKLPFVVISDHPTANRLETMKGIYSKNTRIGDLPMLLKEAVRCHVKVRSYTTFQEQFTRFKARIRAAKSLSNAPQKRLPKMEEASKNRKIRRLRRPFIKWQDSKRDHAPSYKECPTPRWTTVYFGPAAGNCVFRRVTAEQLEKRKQRENEAFMDEDSDPPSSPGRERSAKSGKSVKVNRTVKTPTNKFCDLCGKTFEDMEQHYESREHAVTATRPGVYDEVDMCTGAVVDYVICPAAPSSVRLPEVIPEEDEPIFPNDNWDYEYSEGNYECTLLNTRS</sequence>
<reference evidence="3" key="1">
    <citation type="submission" date="2020-12" db="UniProtKB">
        <authorList>
            <consortium name="WormBaseParasite"/>
        </authorList>
    </citation>
    <scope>IDENTIFICATION</scope>
    <source>
        <strain evidence="3">MHco3</strain>
    </source>
</reference>
<dbReference type="OMA" id="FCDICTR"/>
<evidence type="ECO:0000313" key="3">
    <source>
        <dbReference type="WBParaSite" id="HCON_00065450-00001"/>
    </source>
</evidence>
<protein>
    <submittedName>
        <fullName evidence="3">DBF4-type domain-containing protein</fullName>
    </submittedName>
</protein>
<dbReference type="WBParaSite" id="HCON_00065450-00001">
    <property type="protein sequence ID" value="HCON_00065450-00001"/>
    <property type="gene ID" value="HCON_00065450"/>
</dbReference>
<name>A0A7I4Y971_HAECO</name>
<dbReference type="Gene3D" id="6.10.250.3410">
    <property type="entry name" value="DBF zinc finger"/>
    <property type="match status" value="1"/>
</dbReference>
<dbReference type="GO" id="GO:0010571">
    <property type="term" value="P:positive regulation of nuclear cell cycle DNA replication"/>
    <property type="evidence" value="ECO:0007669"/>
    <property type="project" value="TreeGrafter"/>
</dbReference>
<dbReference type="InterPro" id="IPR051590">
    <property type="entry name" value="Replication_Regulatory_Kinase"/>
</dbReference>
<proteinExistence type="predicted"/>
<dbReference type="GO" id="GO:0031431">
    <property type="term" value="C:Dbf4-dependent protein kinase complex"/>
    <property type="evidence" value="ECO:0007669"/>
    <property type="project" value="TreeGrafter"/>
</dbReference>
<accession>A0A7I4Y971</accession>
<keyword evidence="2" id="KW-1185">Reference proteome</keyword>
<dbReference type="InterPro" id="IPR038545">
    <property type="entry name" value="Znf_DBF_sf"/>
</dbReference>
<dbReference type="OrthoDB" id="21380at2759"/>
<evidence type="ECO:0000256" key="1">
    <source>
        <dbReference type="SAM" id="MobiDB-lite"/>
    </source>
</evidence>
<feature type="region of interest" description="Disordered" evidence="1">
    <location>
        <begin position="227"/>
        <end position="260"/>
    </location>
</feature>